<evidence type="ECO:0008006" key="3">
    <source>
        <dbReference type="Google" id="ProtNLM"/>
    </source>
</evidence>
<evidence type="ECO:0000256" key="1">
    <source>
        <dbReference type="SAM" id="Phobius"/>
    </source>
</evidence>
<gene>
    <name evidence="2" type="ORF">METZ01_LOCUS296035</name>
</gene>
<feature type="non-terminal residue" evidence="2">
    <location>
        <position position="1"/>
    </location>
</feature>
<sequence>ITLAPRYMPAAEVGMIMPLETVLGTLIAWIVIHEAPSSNAIIGGVIVVVTLFFYAWYSTNLATKEQKQRSISDVK</sequence>
<protein>
    <recommendedName>
        <fullName evidence="3">EamA domain-containing protein</fullName>
    </recommendedName>
</protein>
<organism evidence="2">
    <name type="scientific">marine metagenome</name>
    <dbReference type="NCBI Taxonomy" id="408172"/>
    <lineage>
        <taxon>unclassified sequences</taxon>
        <taxon>metagenomes</taxon>
        <taxon>ecological metagenomes</taxon>
    </lineage>
</organism>
<dbReference type="EMBL" id="UINC01090869">
    <property type="protein sequence ID" value="SVC43181.1"/>
    <property type="molecule type" value="Genomic_DNA"/>
</dbReference>
<dbReference type="InterPro" id="IPR037185">
    <property type="entry name" value="EmrE-like"/>
</dbReference>
<dbReference type="SUPFAM" id="SSF103481">
    <property type="entry name" value="Multidrug resistance efflux transporter EmrE"/>
    <property type="match status" value="1"/>
</dbReference>
<keyword evidence="1" id="KW-0472">Membrane</keyword>
<evidence type="ECO:0000313" key="2">
    <source>
        <dbReference type="EMBL" id="SVC43181.1"/>
    </source>
</evidence>
<name>A0A382M7I5_9ZZZZ</name>
<feature type="transmembrane region" description="Helical" evidence="1">
    <location>
        <begin position="12"/>
        <end position="32"/>
    </location>
</feature>
<keyword evidence="1" id="KW-0812">Transmembrane</keyword>
<feature type="transmembrane region" description="Helical" evidence="1">
    <location>
        <begin position="38"/>
        <end position="57"/>
    </location>
</feature>
<accession>A0A382M7I5</accession>
<keyword evidence="1" id="KW-1133">Transmembrane helix</keyword>
<proteinExistence type="predicted"/>
<dbReference type="AlphaFoldDB" id="A0A382M7I5"/>
<reference evidence="2" key="1">
    <citation type="submission" date="2018-05" db="EMBL/GenBank/DDBJ databases">
        <authorList>
            <person name="Lanie J.A."/>
            <person name="Ng W.-L."/>
            <person name="Kazmierczak K.M."/>
            <person name="Andrzejewski T.M."/>
            <person name="Davidsen T.M."/>
            <person name="Wayne K.J."/>
            <person name="Tettelin H."/>
            <person name="Glass J.I."/>
            <person name="Rusch D."/>
            <person name="Podicherti R."/>
            <person name="Tsui H.-C.T."/>
            <person name="Winkler M.E."/>
        </authorList>
    </citation>
    <scope>NUCLEOTIDE SEQUENCE</scope>
</reference>